<reference evidence="3" key="1">
    <citation type="submission" date="2023-10" db="EMBL/GenBank/DDBJ databases">
        <title>Genome analysis and identification of Salinococcus sp. Bachu38 nov., a PGPR from the rhizosphere of Tamarix.</title>
        <authorList>
            <person name="Liang Z."/>
            <person name="Zhang X."/>
            <person name="Jia J."/>
            <person name="Chen X."/>
            <person name="Wang Y."/>
            <person name="Wang Q."/>
            <person name="Wang R."/>
        </authorList>
    </citation>
    <scope>NUCLEOTIDE SEQUENCE [LARGE SCALE GENOMIC DNA]</scope>
    <source>
        <strain evidence="3">Bachu38</strain>
    </source>
</reference>
<organism evidence="2 3">
    <name type="scientific">Salinicoccus bachuensis</name>
    <dbReference type="NCBI Taxonomy" id="3136731"/>
    <lineage>
        <taxon>Bacteria</taxon>
        <taxon>Bacillati</taxon>
        <taxon>Bacillota</taxon>
        <taxon>Bacilli</taxon>
        <taxon>Bacillales</taxon>
        <taxon>Staphylococcaceae</taxon>
        <taxon>Salinicoccus</taxon>
    </lineage>
</organism>
<dbReference type="Pfam" id="PF09954">
    <property type="entry name" value="DUF2188"/>
    <property type="match status" value="1"/>
</dbReference>
<name>A0ABZ3CFZ4_9STAP</name>
<dbReference type="Proteomes" id="UP001455384">
    <property type="component" value="Chromosome"/>
</dbReference>
<feature type="compositionally biased region" description="Basic and acidic residues" evidence="1">
    <location>
        <begin position="39"/>
        <end position="76"/>
    </location>
</feature>
<proteinExistence type="predicted"/>
<evidence type="ECO:0000256" key="1">
    <source>
        <dbReference type="SAM" id="MobiDB-lite"/>
    </source>
</evidence>
<dbReference type="InterPro" id="IPR018691">
    <property type="entry name" value="DUF2188"/>
</dbReference>
<protein>
    <submittedName>
        <fullName evidence="2">DUF2188 domain-containing protein</fullName>
    </submittedName>
</protein>
<dbReference type="EMBL" id="CP138333">
    <property type="protein sequence ID" value="WZX28984.1"/>
    <property type="molecule type" value="Genomic_DNA"/>
</dbReference>
<dbReference type="RefSeq" id="WP_342387558.1">
    <property type="nucleotide sequence ID" value="NZ_CP138333.2"/>
</dbReference>
<gene>
    <name evidence="2" type="ORF">RQP18_09990</name>
</gene>
<keyword evidence="3" id="KW-1185">Reference proteome</keyword>
<sequence length="82" mass="9387">MADNRGNYFEEREGTDDARFHVVPGDDKKWAVKEEGKDDPVFTSDDKNEAVNEAKKQAEEAKTKAIIHDDDGKIEDQIEYDQ</sequence>
<feature type="region of interest" description="Disordered" evidence="1">
    <location>
        <begin position="39"/>
        <end position="82"/>
    </location>
</feature>
<evidence type="ECO:0000313" key="2">
    <source>
        <dbReference type="EMBL" id="WZX28984.1"/>
    </source>
</evidence>
<accession>A0ABZ3CFZ4</accession>
<evidence type="ECO:0000313" key="3">
    <source>
        <dbReference type="Proteomes" id="UP001455384"/>
    </source>
</evidence>